<feature type="domain" description="SH3b" evidence="1">
    <location>
        <begin position="175"/>
        <end position="249"/>
    </location>
</feature>
<evidence type="ECO:0000313" key="4">
    <source>
        <dbReference type="Proteomes" id="UP000297394"/>
    </source>
</evidence>
<evidence type="ECO:0000313" key="2">
    <source>
        <dbReference type="EMBL" id="TGK86208.1"/>
    </source>
</evidence>
<dbReference type="InterPro" id="IPR003646">
    <property type="entry name" value="SH3-like_bac-type"/>
</dbReference>
<dbReference type="EMBL" id="RQFM01000020">
    <property type="protein sequence ID" value="TGK86208.1"/>
    <property type="molecule type" value="Genomic_DNA"/>
</dbReference>
<dbReference type="Proteomes" id="UP000297918">
    <property type="component" value="Unassembled WGS sequence"/>
</dbReference>
<proteinExistence type="predicted"/>
<dbReference type="Proteomes" id="UP000297394">
    <property type="component" value="Unassembled WGS sequence"/>
</dbReference>
<accession>A0A4R9ISD6</accession>
<evidence type="ECO:0000313" key="5">
    <source>
        <dbReference type="Proteomes" id="UP000297918"/>
    </source>
</evidence>
<comment type="caution">
    <text evidence="2">The sequence shown here is derived from an EMBL/GenBank/DDBJ whole genome shotgun (WGS) entry which is preliminary data.</text>
</comment>
<name>A0A4R9ISD6_9LEPT</name>
<dbReference type="RefSeq" id="WP_135747002.1">
    <property type="nucleotide sequence ID" value="NZ_RQFL01000005.1"/>
</dbReference>
<sequence>MSIEIRDLICYTLIVFFFGVCKKDSLERHTDAIDCVTLHNEEISQKTLKVLGLKLDEVEKYLYYVNLQLSEVSLKTRLHSQPEEIHWNLIKEAEGIYREANGAYYLGVKKLESGSRQVWIEKSKNKLFDSDKMIGIIENEPKCLNPIVIATNYELAARSKSGSDYEPSGVYKLVPGFYIINRESVLMRDSPSTLGKIVQKLKKGEIVAVIEIEVNEETIDPFGINHWVKVKSENNRIGYIFGAFVDWKGYFPEQYIIEK</sequence>
<keyword evidence="5" id="KW-1185">Reference proteome</keyword>
<organism evidence="2 4">
    <name type="scientific">Leptospira bourretii</name>
    <dbReference type="NCBI Taxonomy" id="2484962"/>
    <lineage>
        <taxon>Bacteria</taxon>
        <taxon>Pseudomonadati</taxon>
        <taxon>Spirochaetota</taxon>
        <taxon>Spirochaetia</taxon>
        <taxon>Leptospirales</taxon>
        <taxon>Leptospiraceae</taxon>
        <taxon>Leptospira</taxon>
    </lineage>
</organism>
<reference evidence="3" key="1">
    <citation type="submission" date="2018-10" db="EMBL/GenBank/DDBJ databases">
        <authorList>
            <person name="Vincent A.T."/>
            <person name="Schiettekatte O."/>
            <person name="Bourhy P."/>
            <person name="Veyrier F.J."/>
            <person name="Picardeau M."/>
        </authorList>
    </citation>
    <scope>NUCLEOTIDE SEQUENCE</scope>
    <source>
        <strain evidence="3">201800281</strain>
    </source>
</reference>
<dbReference type="EMBL" id="RQFL01000005">
    <property type="protein sequence ID" value="TGK94981.1"/>
    <property type="molecule type" value="Genomic_DNA"/>
</dbReference>
<dbReference type="Pfam" id="PF08239">
    <property type="entry name" value="SH3_3"/>
    <property type="match status" value="1"/>
</dbReference>
<dbReference type="AlphaFoldDB" id="A0A4R9ISD6"/>
<dbReference type="PROSITE" id="PS51781">
    <property type="entry name" value="SH3B"/>
    <property type="match status" value="1"/>
</dbReference>
<gene>
    <name evidence="2" type="ORF">EHQ23_08095</name>
    <name evidence="3" type="ORF">EHQ26_00085</name>
</gene>
<dbReference type="Gene3D" id="2.30.30.40">
    <property type="entry name" value="SH3 Domains"/>
    <property type="match status" value="1"/>
</dbReference>
<evidence type="ECO:0000259" key="1">
    <source>
        <dbReference type="PROSITE" id="PS51781"/>
    </source>
</evidence>
<reference evidence="2 4" key="2">
    <citation type="journal article" date="2019" name="PLoS Negl. Trop. Dis.">
        <title>Revisiting the worldwide diversity of Leptospira species in the environment.</title>
        <authorList>
            <person name="Vincent A.T."/>
            <person name="Schiettekatte O."/>
            <person name="Bourhy P."/>
            <person name="Veyrier F.J."/>
            <person name="Picardeau M."/>
        </authorList>
    </citation>
    <scope>NUCLEOTIDE SEQUENCE [LARGE SCALE GENOMIC DNA]</scope>
    <source>
        <strain evidence="2 4">201800280</strain>
        <strain evidence="3">201800281</strain>
    </source>
</reference>
<evidence type="ECO:0000313" key="3">
    <source>
        <dbReference type="EMBL" id="TGK94981.1"/>
    </source>
</evidence>
<protein>
    <submittedName>
        <fullName evidence="2">SH3 domain-containing protein</fullName>
    </submittedName>
</protein>